<accession>A0A7W7P343</accession>
<gene>
    <name evidence="2" type="ORF">HNP46_004040</name>
</gene>
<reference evidence="2 3" key="1">
    <citation type="submission" date="2020-08" db="EMBL/GenBank/DDBJ databases">
        <title>Functional genomics of gut bacteria from endangered species of beetles.</title>
        <authorList>
            <person name="Carlos-Shanley C."/>
        </authorList>
    </citation>
    <scope>NUCLEOTIDE SEQUENCE [LARGE SCALE GENOMIC DNA]</scope>
    <source>
        <strain evidence="2 3">S00179</strain>
    </source>
</reference>
<evidence type="ECO:0000256" key="1">
    <source>
        <dbReference type="SAM" id="Phobius"/>
    </source>
</evidence>
<name>A0A7W7P343_PSENT</name>
<dbReference type="RefSeq" id="WP_184592343.1">
    <property type="nucleotide sequence ID" value="NZ_JACHLI010000017.1"/>
</dbReference>
<keyword evidence="1" id="KW-1133">Transmembrane helix</keyword>
<sequence>MRILAKAQAGLSMIELMVALAISSFLVLGITQLYVDNKNSFLFNTAQIENQENSRYTFMILDQELSKIGYRRRPDQSFEAAFPAVSSGAPSGCSFSAGQTIALPSSGGGLCIRYQPRDGNERDCLGNLPTSSAVPSTPYTSATLTIMEKFTVDASGNLLCAVGSNAAQTILSGVSDIQFEYGVGPATTDRLVETYTATPGALPIRSIRYSALMASSLNVRKGGDSLTLSQWKTRYPSSTPNTSSSFDSGQLFQVAQGTITFRNLLQ</sequence>
<comment type="caution">
    <text evidence="2">The sequence shown here is derived from an EMBL/GenBank/DDBJ whole genome shotgun (WGS) entry which is preliminary data.</text>
</comment>
<dbReference type="AlphaFoldDB" id="A0A7W7P343"/>
<evidence type="ECO:0000313" key="2">
    <source>
        <dbReference type="EMBL" id="MBB4865160.1"/>
    </source>
</evidence>
<dbReference type="EMBL" id="JACHLI010000017">
    <property type="protein sequence ID" value="MBB4865160.1"/>
    <property type="molecule type" value="Genomic_DNA"/>
</dbReference>
<keyword evidence="1" id="KW-0472">Membrane</keyword>
<proteinExistence type="predicted"/>
<protein>
    <submittedName>
        <fullName evidence="2">Type IV pilus assembly protein PilW</fullName>
    </submittedName>
</protein>
<evidence type="ECO:0000313" key="3">
    <source>
        <dbReference type="Proteomes" id="UP000566995"/>
    </source>
</evidence>
<keyword evidence="1" id="KW-0812">Transmembrane</keyword>
<dbReference type="InterPro" id="IPR012902">
    <property type="entry name" value="N_methyl_site"/>
</dbReference>
<organism evidence="2 3">
    <name type="scientific">Pseudomonas nitroreducens</name>
    <dbReference type="NCBI Taxonomy" id="46680"/>
    <lineage>
        <taxon>Bacteria</taxon>
        <taxon>Pseudomonadati</taxon>
        <taxon>Pseudomonadota</taxon>
        <taxon>Gammaproteobacteria</taxon>
        <taxon>Pseudomonadales</taxon>
        <taxon>Pseudomonadaceae</taxon>
        <taxon>Pseudomonas</taxon>
    </lineage>
</organism>
<feature type="transmembrane region" description="Helical" evidence="1">
    <location>
        <begin position="12"/>
        <end position="35"/>
    </location>
</feature>
<dbReference type="Pfam" id="PF07963">
    <property type="entry name" value="N_methyl"/>
    <property type="match status" value="1"/>
</dbReference>
<dbReference type="NCBIfam" id="TIGR02532">
    <property type="entry name" value="IV_pilin_GFxxxE"/>
    <property type="match status" value="1"/>
</dbReference>
<dbReference type="Proteomes" id="UP000566995">
    <property type="component" value="Unassembled WGS sequence"/>
</dbReference>